<dbReference type="GO" id="GO:0004534">
    <property type="term" value="F:5'-3' RNA exonuclease activity"/>
    <property type="evidence" value="ECO:0007669"/>
    <property type="project" value="TreeGrafter"/>
</dbReference>
<dbReference type="SUPFAM" id="SSF89550">
    <property type="entry name" value="PHP domain-like"/>
    <property type="match status" value="1"/>
</dbReference>
<dbReference type="Gene3D" id="3.20.20.140">
    <property type="entry name" value="Metal-dependent hydrolases"/>
    <property type="match status" value="1"/>
</dbReference>
<dbReference type="EMBL" id="LNGD01000091">
    <property type="protein sequence ID" value="KYC49934.1"/>
    <property type="molecule type" value="Genomic_DNA"/>
</dbReference>
<dbReference type="SMART" id="SM00481">
    <property type="entry name" value="POLIIIAc"/>
    <property type="match status" value="1"/>
</dbReference>
<sequence>MEQIKLDFHIHSHYSPDGNMKPILILEKSMSVGLDVIAVTDHNTTKGALEARNLSEQMDLDILVIVGQEVKTLSGEIIVLNIEEDIPKNLSLEDTINYGKGGFFIAPHPFDKFRQGIGEDLDLIKSKINAIEIFNSRTLLSNHNKLAGSYARLNKVPGIAGSDSHFQEEIGSSYFMLKSKKNINSVLKGIKENEIFIYGRQTGFKPHIKTSLIHFLK</sequence>
<evidence type="ECO:0000313" key="2">
    <source>
        <dbReference type="EMBL" id="KYC49934.1"/>
    </source>
</evidence>
<name>A0A150IZ52_9EURY</name>
<dbReference type="CDD" id="cd07432">
    <property type="entry name" value="PHP_HisPPase"/>
    <property type="match status" value="1"/>
</dbReference>
<dbReference type="Pfam" id="PF13263">
    <property type="entry name" value="PHP_C"/>
    <property type="match status" value="1"/>
</dbReference>
<organism evidence="2 3">
    <name type="scientific">Candidatus Methanofastidiosum methylothiophilum</name>
    <dbReference type="NCBI Taxonomy" id="1705564"/>
    <lineage>
        <taxon>Archaea</taxon>
        <taxon>Methanobacteriati</taxon>
        <taxon>Methanobacteriota</taxon>
        <taxon>Stenosarchaea group</taxon>
        <taxon>Candidatus Methanofastidiosia</taxon>
        <taxon>Candidatus Methanofastidiosales</taxon>
        <taxon>Candidatus Methanofastidiosaceae</taxon>
        <taxon>Candidatus Methanofastidiosum</taxon>
    </lineage>
</organism>
<proteinExistence type="predicted"/>
<gene>
    <name evidence="2" type="ORF">AMQ74_01347</name>
</gene>
<dbReference type="PANTHER" id="PTHR42924">
    <property type="entry name" value="EXONUCLEASE"/>
    <property type="match status" value="1"/>
</dbReference>
<dbReference type="InterPro" id="IPR016195">
    <property type="entry name" value="Pol/histidinol_Pase-like"/>
</dbReference>
<dbReference type="InterPro" id="IPR003141">
    <property type="entry name" value="Pol/His_phosphatase_N"/>
</dbReference>
<dbReference type="AlphaFoldDB" id="A0A150IZ52"/>
<dbReference type="GO" id="GO:0035312">
    <property type="term" value="F:5'-3' DNA exonuclease activity"/>
    <property type="evidence" value="ECO:0007669"/>
    <property type="project" value="TreeGrafter"/>
</dbReference>
<accession>A0A150IZ52</accession>
<evidence type="ECO:0000259" key="1">
    <source>
        <dbReference type="SMART" id="SM00481"/>
    </source>
</evidence>
<reference evidence="2 3" key="1">
    <citation type="journal article" date="2016" name="ISME J.">
        <title>Chasing the elusive Euryarchaeota class WSA2: genomes reveal a uniquely fastidious methyl-reducing methanogen.</title>
        <authorList>
            <person name="Nobu M.K."/>
            <person name="Narihiro T."/>
            <person name="Kuroda K."/>
            <person name="Mei R."/>
            <person name="Liu W.T."/>
        </authorList>
    </citation>
    <scope>NUCLEOTIDE SEQUENCE [LARGE SCALE GENOMIC DNA]</scope>
    <source>
        <strain evidence="2">U1lsi0528_Bin089</strain>
    </source>
</reference>
<dbReference type="Pfam" id="PF02811">
    <property type="entry name" value="PHP"/>
    <property type="match status" value="1"/>
</dbReference>
<dbReference type="InterPro" id="IPR052018">
    <property type="entry name" value="PHP_domain"/>
</dbReference>
<dbReference type="InterPro" id="IPR004013">
    <property type="entry name" value="PHP_dom"/>
</dbReference>
<dbReference type="PANTHER" id="PTHR42924:SF3">
    <property type="entry name" value="POLYMERASE_HISTIDINOL PHOSPHATASE N-TERMINAL DOMAIN-CONTAINING PROTEIN"/>
    <property type="match status" value="1"/>
</dbReference>
<dbReference type="Proteomes" id="UP000075578">
    <property type="component" value="Unassembled WGS sequence"/>
</dbReference>
<evidence type="ECO:0000313" key="3">
    <source>
        <dbReference type="Proteomes" id="UP000075578"/>
    </source>
</evidence>
<protein>
    <submittedName>
        <fullName evidence="2">PHP domain protein</fullName>
    </submittedName>
</protein>
<feature type="domain" description="Polymerase/histidinol phosphatase N-terminal" evidence="1">
    <location>
        <begin position="6"/>
        <end position="74"/>
    </location>
</feature>
<comment type="caution">
    <text evidence="2">The sequence shown here is derived from an EMBL/GenBank/DDBJ whole genome shotgun (WGS) entry which is preliminary data.</text>
</comment>